<dbReference type="EMBL" id="JAUFPT010000058">
    <property type="protein sequence ID" value="MDN3572406.1"/>
    <property type="molecule type" value="Genomic_DNA"/>
</dbReference>
<evidence type="ECO:0000313" key="4">
    <source>
        <dbReference type="Proteomes" id="UP001244297"/>
    </source>
</evidence>
<feature type="coiled-coil region" evidence="1">
    <location>
        <begin position="64"/>
        <end position="169"/>
    </location>
</feature>
<keyword evidence="1" id="KW-0175">Coiled coil</keyword>
<organism evidence="3 4">
    <name type="scientific">Methylobacterium longum</name>
    <dbReference type="NCBI Taxonomy" id="767694"/>
    <lineage>
        <taxon>Bacteria</taxon>
        <taxon>Pseudomonadati</taxon>
        <taxon>Pseudomonadota</taxon>
        <taxon>Alphaproteobacteria</taxon>
        <taxon>Hyphomicrobiales</taxon>
        <taxon>Methylobacteriaceae</taxon>
        <taxon>Methylobacterium</taxon>
    </lineage>
</organism>
<dbReference type="Proteomes" id="UP001244297">
    <property type="component" value="Unassembled WGS sequence"/>
</dbReference>
<sequence length="182" mass="20059">MPAMDEAFWATLDAQITAQRPEAEGRMPVAPVRPAPQVPALKSPPAAMPTAPSRRLASDWTSVLDTLTAAKSAAQQQEMRLREQAAEQDALLQELKRAQQETRAFEVLLRECQTQAEAKLKDVQAQAEARVRDLRAESDAQLQALEARAQAAELRAEAAEEWLRRIEQASRDLLPAAERAAA</sequence>
<reference evidence="4" key="1">
    <citation type="journal article" date="2019" name="Int. J. Syst. Evol. Microbiol.">
        <title>The Global Catalogue of Microorganisms (GCM) 10K type strain sequencing project: providing services to taxonomists for standard genome sequencing and annotation.</title>
        <authorList>
            <consortium name="The Broad Institute Genomics Platform"/>
            <consortium name="The Broad Institute Genome Sequencing Center for Infectious Disease"/>
            <person name="Wu L."/>
            <person name="Ma J."/>
        </authorList>
    </citation>
    <scope>NUCLEOTIDE SEQUENCE [LARGE SCALE GENOMIC DNA]</scope>
    <source>
        <strain evidence="4">CECT 7806</strain>
    </source>
</reference>
<name>A0ABT8ARC5_9HYPH</name>
<evidence type="ECO:0008006" key="5">
    <source>
        <dbReference type="Google" id="ProtNLM"/>
    </source>
</evidence>
<evidence type="ECO:0000256" key="2">
    <source>
        <dbReference type="SAM" id="MobiDB-lite"/>
    </source>
</evidence>
<dbReference type="RefSeq" id="WP_238285030.1">
    <property type="nucleotide sequence ID" value="NZ_BPQS01000002.1"/>
</dbReference>
<protein>
    <recommendedName>
        <fullName evidence="5">ATPase</fullName>
    </recommendedName>
</protein>
<accession>A0ABT8ARC5</accession>
<evidence type="ECO:0000313" key="3">
    <source>
        <dbReference type="EMBL" id="MDN3572406.1"/>
    </source>
</evidence>
<evidence type="ECO:0000256" key="1">
    <source>
        <dbReference type="SAM" id="Coils"/>
    </source>
</evidence>
<comment type="caution">
    <text evidence="3">The sequence shown here is derived from an EMBL/GenBank/DDBJ whole genome shotgun (WGS) entry which is preliminary data.</text>
</comment>
<gene>
    <name evidence="3" type="ORF">QWZ18_17465</name>
</gene>
<feature type="region of interest" description="Disordered" evidence="2">
    <location>
        <begin position="15"/>
        <end position="54"/>
    </location>
</feature>
<keyword evidence="4" id="KW-1185">Reference proteome</keyword>
<proteinExistence type="predicted"/>